<evidence type="ECO:0000256" key="2">
    <source>
        <dbReference type="ARBA" id="ARBA00009085"/>
    </source>
</evidence>
<dbReference type="InterPro" id="IPR038765">
    <property type="entry name" value="Papain-like_cys_pep_sf"/>
</dbReference>
<dbReference type="PRINTS" id="PR00390">
    <property type="entry name" value="PHPHLIPASEC"/>
</dbReference>
<dbReference type="GO" id="GO:0035556">
    <property type="term" value="P:intracellular signal transduction"/>
    <property type="evidence" value="ECO:0007669"/>
    <property type="project" value="InterPro"/>
</dbReference>
<feature type="transmembrane region" description="Helical" evidence="3">
    <location>
        <begin position="97"/>
        <end position="116"/>
    </location>
</feature>
<reference evidence="5" key="1">
    <citation type="journal article" date="2016" name="Nat. Genet.">
        <title>A high-quality carrot genome assembly provides new insights into carotenoid accumulation and asterid genome evolution.</title>
        <authorList>
            <person name="Iorizzo M."/>
            <person name="Ellison S."/>
            <person name="Senalik D."/>
            <person name="Zeng P."/>
            <person name="Satapoomin P."/>
            <person name="Huang J."/>
            <person name="Bowman M."/>
            <person name="Iovene M."/>
            <person name="Sanseverino W."/>
            <person name="Cavagnaro P."/>
            <person name="Yildiz M."/>
            <person name="Macko-Podgorni A."/>
            <person name="Moranska E."/>
            <person name="Grzebelus E."/>
            <person name="Grzebelus D."/>
            <person name="Ashrafi H."/>
            <person name="Zheng Z."/>
            <person name="Cheng S."/>
            <person name="Spooner D."/>
            <person name="Van Deynze A."/>
            <person name="Simon P."/>
        </authorList>
    </citation>
    <scope>NUCLEOTIDE SEQUENCE [LARGE SCALE GENOMIC DNA]</scope>
    <source>
        <tissue evidence="5">Leaf</tissue>
    </source>
</reference>
<feature type="domain" description="USP" evidence="4">
    <location>
        <begin position="329"/>
        <end position="694"/>
    </location>
</feature>
<comment type="caution">
    <text evidence="5">The sequence shown here is derived from an EMBL/GenBank/DDBJ whole genome shotgun (WGS) entry which is preliminary data.</text>
</comment>
<dbReference type="InterPro" id="IPR000909">
    <property type="entry name" value="PLipase_C_PInositol-sp_X_dom"/>
</dbReference>
<dbReference type="InterPro" id="IPR001192">
    <property type="entry name" value="PI-PLC_fam"/>
</dbReference>
<feature type="transmembrane region" description="Helical" evidence="3">
    <location>
        <begin position="21"/>
        <end position="46"/>
    </location>
</feature>
<dbReference type="EMBL" id="LNRQ01000006">
    <property type="protein sequence ID" value="KZM90774.1"/>
    <property type="molecule type" value="Genomic_DNA"/>
</dbReference>
<dbReference type="InterPro" id="IPR009457">
    <property type="entry name" value="THH1/TOM1/TOM3_dom"/>
</dbReference>
<evidence type="ECO:0000313" key="5">
    <source>
        <dbReference type="EMBL" id="KZM90774.1"/>
    </source>
</evidence>
<dbReference type="GO" id="GO:0005829">
    <property type="term" value="C:cytosol"/>
    <property type="evidence" value="ECO:0007669"/>
    <property type="project" value="TreeGrafter"/>
</dbReference>
<dbReference type="PANTHER" id="PTHR24006:SF884">
    <property type="entry name" value="UBIQUITIN CARBOXYL-TERMINAL HYDROLASE 4-LIKE"/>
    <property type="match status" value="1"/>
</dbReference>
<accession>A0A164VS48</accession>
<dbReference type="GO" id="GO:0006629">
    <property type="term" value="P:lipid metabolic process"/>
    <property type="evidence" value="ECO:0007669"/>
    <property type="project" value="InterPro"/>
</dbReference>
<dbReference type="InterPro" id="IPR018200">
    <property type="entry name" value="USP_CS"/>
</dbReference>
<dbReference type="CDD" id="cd02663">
    <property type="entry name" value="Peptidase_C19G"/>
    <property type="match status" value="1"/>
</dbReference>
<dbReference type="InterPro" id="IPR017946">
    <property type="entry name" value="PLC-like_Pdiesterase_TIM-brl"/>
</dbReference>
<comment type="similarity">
    <text evidence="2">Belongs to the peptidase C19 family.</text>
</comment>
<dbReference type="AlphaFoldDB" id="A0A164VS48"/>
<dbReference type="SMART" id="SM00148">
    <property type="entry name" value="PLCXc"/>
    <property type="match status" value="1"/>
</dbReference>
<comment type="subcellular location">
    <subcellularLocation>
        <location evidence="1">Cell membrane</location>
        <topology evidence="1">Peripheral membrane protein</topology>
    </subcellularLocation>
</comment>
<dbReference type="Pfam" id="PF00443">
    <property type="entry name" value="UCH"/>
    <property type="match status" value="1"/>
</dbReference>
<dbReference type="Gene3D" id="1.10.238.10">
    <property type="entry name" value="EF-hand"/>
    <property type="match status" value="1"/>
</dbReference>
<sequence length="703" mass="80041">MGFDSGQDIGFLNEQEEWHKAIFYALCAAYALVALVALVQLIRIQLRVPEFGWTTQKVFHFMNFIVNGIRAVQFGVYKSVFSTRPKARSLPIDKLKPSYFIINGIIYFAQFTYYNLNRLFIMLRRFPIESRGRQKKLHEVGFVTGICCTCFLIRCFVVGLSAFDEHVDVDVLGHPILDLIFYALRRFLVEEQGEQGATLSECESIVQQVLDRRHHIARFTRHSLSLDDFHHFLSSTDLNPPMLSKVNHDMTAPLSHYFIYTGHNSYLTENQLNSDCSNVPIIEALKRGVRVIELDLWLDSNSRKGAIHVKHGGWNSVNAAVGSTGMLAVALGIAGDTAMFYGVRIALYFCVPFRDQLLEYYANNKSSSDAEENLLTCLAELFSQIGSQKKKTGVIAPKRFVQRVKKQNELFRGYAHQDAHEFLNFLLNELVDIVEKEHQAAKDPLGTSPPDKIANGVKTSQANGVKKEPLVTWVHENFQRHISSNVCKVHVLFGEMTITYALFDQGILTNETRCLRCETVTARDETFLDLSLDIEQNSSITSCLKNFSSTETLNAEDKFFCDKCCSLQEAQKRMKIKKTPQILVIHLKRFKYMEQLGRYKKLSYRVVFPLELKLNNTVENSDSEYSLFAVVVHVGSGPNHGHYVSLVKSHNHWLFFDDENVEMVDESAVQTSFGSAQEYSSNTDHGYILFYERAPSNGLIKNV</sequence>
<dbReference type="PANTHER" id="PTHR24006">
    <property type="entry name" value="UBIQUITIN CARBOXYL-TERMINAL HYDROLASE"/>
    <property type="match status" value="1"/>
</dbReference>
<evidence type="ECO:0000256" key="1">
    <source>
        <dbReference type="ARBA" id="ARBA00004202"/>
    </source>
</evidence>
<dbReference type="GO" id="GO:0016579">
    <property type="term" value="P:protein deubiquitination"/>
    <property type="evidence" value="ECO:0007669"/>
    <property type="project" value="InterPro"/>
</dbReference>
<dbReference type="GO" id="GO:0008081">
    <property type="term" value="F:phosphoric diester hydrolase activity"/>
    <property type="evidence" value="ECO:0007669"/>
    <property type="project" value="InterPro"/>
</dbReference>
<dbReference type="SUPFAM" id="SSF54001">
    <property type="entry name" value="Cysteine proteinases"/>
    <property type="match status" value="1"/>
</dbReference>
<keyword evidence="3" id="KW-1133">Transmembrane helix</keyword>
<dbReference type="PROSITE" id="PS50235">
    <property type="entry name" value="USP_3"/>
    <property type="match status" value="1"/>
</dbReference>
<dbReference type="PROSITE" id="PS00973">
    <property type="entry name" value="USP_2"/>
    <property type="match status" value="1"/>
</dbReference>
<organism evidence="5">
    <name type="scientific">Daucus carota subsp. sativus</name>
    <name type="common">Carrot</name>
    <dbReference type="NCBI Taxonomy" id="79200"/>
    <lineage>
        <taxon>Eukaryota</taxon>
        <taxon>Viridiplantae</taxon>
        <taxon>Streptophyta</taxon>
        <taxon>Embryophyta</taxon>
        <taxon>Tracheophyta</taxon>
        <taxon>Spermatophyta</taxon>
        <taxon>Magnoliopsida</taxon>
        <taxon>eudicotyledons</taxon>
        <taxon>Gunneridae</taxon>
        <taxon>Pentapetalae</taxon>
        <taxon>asterids</taxon>
        <taxon>campanulids</taxon>
        <taxon>Apiales</taxon>
        <taxon>Apiaceae</taxon>
        <taxon>Apioideae</taxon>
        <taxon>Scandiceae</taxon>
        <taxon>Daucinae</taxon>
        <taxon>Daucus</taxon>
        <taxon>Daucus sect. Daucus</taxon>
    </lineage>
</organism>
<dbReference type="Gene3D" id="3.90.70.10">
    <property type="entry name" value="Cysteine proteinases"/>
    <property type="match status" value="1"/>
</dbReference>
<dbReference type="SUPFAM" id="SSF51695">
    <property type="entry name" value="PLC-like phosphodiesterases"/>
    <property type="match status" value="1"/>
</dbReference>
<keyword evidence="3" id="KW-0472">Membrane</keyword>
<name>A0A164VS48_DAUCS</name>
<dbReference type="InterPro" id="IPR001394">
    <property type="entry name" value="Peptidase_C19_UCH"/>
</dbReference>
<dbReference type="Gene3D" id="3.20.20.190">
    <property type="entry name" value="Phosphatidylinositol (PI) phosphodiesterase"/>
    <property type="match status" value="1"/>
</dbReference>
<dbReference type="Pfam" id="PF00388">
    <property type="entry name" value="PI-PLC-X"/>
    <property type="match status" value="1"/>
</dbReference>
<dbReference type="GO" id="GO:0004843">
    <property type="term" value="F:cysteine-type deubiquitinase activity"/>
    <property type="evidence" value="ECO:0007669"/>
    <property type="project" value="InterPro"/>
</dbReference>
<dbReference type="GO" id="GO:0005634">
    <property type="term" value="C:nucleus"/>
    <property type="evidence" value="ECO:0007669"/>
    <property type="project" value="TreeGrafter"/>
</dbReference>
<evidence type="ECO:0000259" key="4">
    <source>
        <dbReference type="PROSITE" id="PS50235"/>
    </source>
</evidence>
<dbReference type="STRING" id="79200.A0A164VS48"/>
<proteinExistence type="inferred from homology"/>
<gene>
    <name evidence="5" type="ORF">DCAR_021861</name>
</gene>
<dbReference type="PROSITE" id="PS50007">
    <property type="entry name" value="PIPLC_X_DOMAIN"/>
    <property type="match status" value="1"/>
</dbReference>
<dbReference type="InterPro" id="IPR050164">
    <property type="entry name" value="Peptidase_C19"/>
</dbReference>
<feature type="transmembrane region" description="Helical" evidence="3">
    <location>
        <begin position="137"/>
        <end position="163"/>
    </location>
</feature>
<dbReference type="Pfam" id="PF06454">
    <property type="entry name" value="THH1_TOM1-3_dom"/>
    <property type="match status" value="2"/>
</dbReference>
<dbReference type="GO" id="GO:0005886">
    <property type="term" value="C:plasma membrane"/>
    <property type="evidence" value="ECO:0007669"/>
    <property type="project" value="UniProtKB-SubCell"/>
</dbReference>
<dbReference type="Gramene" id="KZM90774">
    <property type="protein sequence ID" value="KZM90774"/>
    <property type="gene ID" value="DCAR_021861"/>
</dbReference>
<protein>
    <recommendedName>
        <fullName evidence="4">USP domain-containing protein</fullName>
    </recommendedName>
</protein>
<evidence type="ECO:0000256" key="3">
    <source>
        <dbReference type="SAM" id="Phobius"/>
    </source>
</evidence>
<keyword evidence="3" id="KW-0812">Transmembrane</keyword>
<dbReference type="InterPro" id="IPR028889">
    <property type="entry name" value="USP"/>
</dbReference>